<name>A0ABS8U6G5_9SPHI</name>
<evidence type="ECO:0000313" key="1">
    <source>
        <dbReference type="EMBL" id="MCD8741740.1"/>
    </source>
</evidence>
<keyword evidence="2" id="KW-1185">Reference proteome</keyword>
<reference evidence="1 2" key="1">
    <citation type="submission" date="2021-12" db="EMBL/GenBank/DDBJ databases">
        <title>Mucilaginibacter roseus genome.</title>
        <authorList>
            <person name="Ferreira J.R."/>
            <person name="Newman J.D."/>
        </authorList>
    </citation>
    <scope>NUCLEOTIDE SEQUENCE [LARGE SCALE GENOMIC DNA]</scope>
    <source>
        <strain evidence="1 2">LMG 28454</strain>
    </source>
</reference>
<evidence type="ECO:0008006" key="3">
    <source>
        <dbReference type="Google" id="ProtNLM"/>
    </source>
</evidence>
<proteinExistence type="predicted"/>
<protein>
    <recommendedName>
        <fullName evidence="3">DUF47 family protein</fullName>
    </recommendedName>
</protein>
<comment type="caution">
    <text evidence="1">The sequence shown here is derived from an EMBL/GenBank/DDBJ whole genome shotgun (WGS) entry which is preliminary data.</text>
</comment>
<accession>A0ABS8U6G5</accession>
<sequence>MKTNFVFNRYKACIYTASWTFNHYYKYRNCYSIRSVDEEMQSILRKVGIAYARLISFVELRKRGDNSEPMITDIIDECESLMSNSSSFFLKILHFLNTNYEWLLKIFDSEYFIKVISKEIEALEQNLDYANKLVNKMDIMLKTSQHVYDTTLKLRIA</sequence>
<organism evidence="1 2">
    <name type="scientific">Mucilaginibacter roseus</name>
    <dbReference type="NCBI Taxonomy" id="1528868"/>
    <lineage>
        <taxon>Bacteria</taxon>
        <taxon>Pseudomonadati</taxon>
        <taxon>Bacteroidota</taxon>
        <taxon>Sphingobacteriia</taxon>
        <taxon>Sphingobacteriales</taxon>
        <taxon>Sphingobacteriaceae</taxon>
        <taxon>Mucilaginibacter</taxon>
    </lineage>
</organism>
<evidence type="ECO:0000313" key="2">
    <source>
        <dbReference type="Proteomes" id="UP001199919"/>
    </source>
</evidence>
<dbReference type="RefSeq" id="WP_232178247.1">
    <property type="nucleotide sequence ID" value="NZ_JAJPWV010000004.1"/>
</dbReference>
<dbReference type="Proteomes" id="UP001199919">
    <property type="component" value="Unassembled WGS sequence"/>
</dbReference>
<dbReference type="EMBL" id="JAJPWV010000004">
    <property type="protein sequence ID" value="MCD8741740.1"/>
    <property type="molecule type" value="Genomic_DNA"/>
</dbReference>
<gene>
    <name evidence="1" type="ORF">LT679_14085</name>
</gene>